<evidence type="ECO:0000259" key="4">
    <source>
        <dbReference type="Pfam" id="PF14432"/>
    </source>
</evidence>
<dbReference type="InterPro" id="IPR046960">
    <property type="entry name" value="PPR_At4g14850-like_plant"/>
</dbReference>
<feature type="repeat" description="PPR" evidence="3">
    <location>
        <begin position="135"/>
        <end position="169"/>
    </location>
</feature>
<name>A0ABC8SH63_9AQUA</name>
<dbReference type="PANTHER" id="PTHR47926:SF396">
    <property type="entry name" value="PENTATRICOPEPTIDE REPEAT-CONTAINING PROTEIN"/>
    <property type="match status" value="1"/>
</dbReference>
<dbReference type="PROSITE" id="PS51375">
    <property type="entry name" value="PPR"/>
    <property type="match status" value="5"/>
</dbReference>
<dbReference type="InterPro" id="IPR046848">
    <property type="entry name" value="E_motif"/>
</dbReference>
<keyword evidence="2" id="KW-0677">Repeat</keyword>
<reference evidence="5 7" key="1">
    <citation type="submission" date="2024-02" db="EMBL/GenBank/DDBJ databases">
        <authorList>
            <person name="Vignale AGUSTIN F."/>
            <person name="Sosa J E."/>
            <person name="Modenutti C."/>
        </authorList>
    </citation>
    <scope>NUCLEOTIDE SEQUENCE [LARGE SCALE GENOMIC DNA]</scope>
</reference>
<evidence type="ECO:0000313" key="7">
    <source>
        <dbReference type="Proteomes" id="UP001642360"/>
    </source>
</evidence>
<feature type="repeat" description="PPR" evidence="3">
    <location>
        <begin position="236"/>
        <end position="270"/>
    </location>
</feature>
<feature type="domain" description="DYW" evidence="4">
    <location>
        <begin position="652"/>
        <end position="744"/>
    </location>
</feature>
<evidence type="ECO:0000313" key="6">
    <source>
        <dbReference type="EMBL" id="CAK9187940.1"/>
    </source>
</evidence>
<proteinExistence type="inferred from homology"/>
<dbReference type="AlphaFoldDB" id="A0ABC8SH63"/>
<dbReference type="Gene3D" id="1.25.40.10">
    <property type="entry name" value="Tetratricopeptide repeat domain"/>
    <property type="match status" value="4"/>
</dbReference>
<dbReference type="EMBL" id="CAUOFW020010213">
    <property type="protein sequence ID" value="CAK9187940.1"/>
    <property type="molecule type" value="Genomic_DNA"/>
</dbReference>
<dbReference type="FunFam" id="1.25.40.10:FF:000309">
    <property type="entry name" value="Pentatricopeptide repeat-containing protein, chloroplastic"/>
    <property type="match status" value="1"/>
</dbReference>
<organism evidence="5 7">
    <name type="scientific">Ilex paraguariensis</name>
    <name type="common">yerba mate</name>
    <dbReference type="NCBI Taxonomy" id="185542"/>
    <lineage>
        <taxon>Eukaryota</taxon>
        <taxon>Viridiplantae</taxon>
        <taxon>Streptophyta</taxon>
        <taxon>Embryophyta</taxon>
        <taxon>Tracheophyta</taxon>
        <taxon>Spermatophyta</taxon>
        <taxon>Magnoliopsida</taxon>
        <taxon>eudicotyledons</taxon>
        <taxon>Gunneridae</taxon>
        <taxon>Pentapetalae</taxon>
        <taxon>asterids</taxon>
        <taxon>campanulids</taxon>
        <taxon>Aquifoliales</taxon>
        <taxon>Aquifoliaceae</taxon>
        <taxon>Ilex</taxon>
    </lineage>
</organism>
<evidence type="ECO:0000256" key="2">
    <source>
        <dbReference type="ARBA" id="ARBA00022737"/>
    </source>
</evidence>
<dbReference type="InterPro" id="IPR002885">
    <property type="entry name" value="PPR_rpt"/>
</dbReference>
<dbReference type="Pfam" id="PF20431">
    <property type="entry name" value="E_motif"/>
    <property type="match status" value="1"/>
</dbReference>
<dbReference type="FunFam" id="1.25.40.10:FF:000366">
    <property type="entry name" value="Pentatricopeptide (PPR) repeat-containing protein"/>
    <property type="match status" value="1"/>
</dbReference>
<protein>
    <recommendedName>
        <fullName evidence="4">DYW domain-containing protein</fullName>
    </recommendedName>
</protein>
<feature type="repeat" description="PPR" evidence="3">
    <location>
        <begin position="438"/>
        <end position="472"/>
    </location>
</feature>
<dbReference type="Proteomes" id="UP001642360">
    <property type="component" value="Unassembled WGS sequence"/>
</dbReference>
<gene>
    <name evidence="5" type="ORF">ILEXP_LOCUS25071</name>
    <name evidence="6" type="ORF">ILEXP_LOCUS58554</name>
</gene>
<dbReference type="InterPro" id="IPR032867">
    <property type="entry name" value="DYW_dom"/>
</dbReference>
<dbReference type="Pfam" id="PF13041">
    <property type="entry name" value="PPR_2"/>
    <property type="match status" value="3"/>
</dbReference>
<feature type="repeat" description="PPR" evidence="3">
    <location>
        <begin position="337"/>
        <end position="371"/>
    </location>
</feature>
<evidence type="ECO:0000313" key="5">
    <source>
        <dbReference type="EMBL" id="CAK9156524.1"/>
    </source>
</evidence>
<dbReference type="PANTHER" id="PTHR47926">
    <property type="entry name" value="PENTATRICOPEPTIDE REPEAT-CONTAINING PROTEIN"/>
    <property type="match status" value="1"/>
</dbReference>
<comment type="similarity">
    <text evidence="1">Belongs to the PPR family. PCMP-H subfamily.</text>
</comment>
<dbReference type="NCBIfam" id="TIGR00756">
    <property type="entry name" value="PPR"/>
    <property type="match status" value="5"/>
</dbReference>
<dbReference type="Pfam" id="PF01535">
    <property type="entry name" value="PPR"/>
    <property type="match status" value="3"/>
</dbReference>
<evidence type="ECO:0000256" key="1">
    <source>
        <dbReference type="ARBA" id="ARBA00006643"/>
    </source>
</evidence>
<accession>A0ABC8SH63</accession>
<dbReference type="Pfam" id="PF14432">
    <property type="entry name" value="DYW_deaminase"/>
    <property type="match status" value="1"/>
</dbReference>
<feature type="repeat" description="PPR" evidence="3">
    <location>
        <begin position="473"/>
        <end position="507"/>
    </location>
</feature>
<comment type="caution">
    <text evidence="5">The sequence shown here is derived from an EMBL/GenBank/DDBJ whole genome shotgun (WGS) entry which is preliminary data.</text>
</comment>
<dbReference type="EMBL" id="CAUOFW020002870">
    <property type="protein sequence ID" value="CAK9156524.1"/>
    <property type="molecule type" value="Genomic_DNA"/>
</dbReference>
<sequence length="744" mass="84585">MALCFSLPRRLAIANLSLFSLPAKTRPLDFTQFTSFQFPLSTFKFFKSCSTSPLYLDPYFYNDNLLYNHIDLVSYYTFLLDKLTHKSHLNEIHARLYVSGLQFNGFLVTKFINVSANLGEIHHARELFDEFPDPYVFVWNAIIRGYSVHNMFTSAIEMYTKMQEMGVRPDCFTLPPVLKACCGSSAVEIGRAVHGHIFRHGFESDVFVQNALVALYAKCGQIERARMVFDELDDRTIVSWTAIISGYAQNGHPMEALKFFKQLRELDVELDWIVLVSVLRAYTDVEDLKQGKCVHGFVFKIGLELELDLRISLTAMYAKCGQPMVAKFLFHQMEVSNVILWNCMISGFAKNGYANEAVELFWRMISKNIRPDEVTVRSTILACAQVGSLEQARWMDNYISDTNYRNDVFVNTALIDMYAKCGSVELARKVFEQTVNRDVVVWSAMVMGYGLHGQGREAIGLFGAMKQAGVCPNDVTFIGLLTACNHSGLVEEGWELFHSIRDYGIEPRHQHYACVVDLLGRAGYLEKAYDFIMNMPIEPAVSVWGALLSACKIYRHVKLGEYAAEQLFSLDPLNTGHYVQLSNLYASVRLWDGVAKIRILMKERGLSKDLGYSTIDINGKLQVFRMGDKSHPRSKEIFKELDRLERRLKQAGFLPDTDSVLHDLNSEDKEDTLCNHSERLAIAYGLISTPPGTTLRITKNLRACVNCHSATKLISKLVCREIVVRDANRFHHFKDGLCSCGDYW</sequence>
<dbReference type="GO" id="GO:0016070">
    <property type="term" value="P:RNA metabolic process"/>
    <property type="evidence" value="ECO:0007669"/>
    <property type="project" value="UniProtKB-ARBA"/>
</dbReference>
<dbReference type="FunFam" id="1.25.40.10:FF:000031">
    <property type="entry name" value="Pentatricopeptide repeat-containing protein mitochondrial"/>
    <property type="match status" value="1"/>
</dbReference>
<evidence type="ECO:0000256" key="3">
    <source>
        <dbReference type="PROSITE-ProRule" id="PRU00708"/>
    </source>
</evidence>
<keyword evidence="7" id="KW-1185">Reference proteome</keyword>
<dbReference type="FunFam" id="1.25.40.10:FF:000344">
    <property type="entry name" value="Pentatricopeptide repeat-containing protein"/>
    <property type="match status" value="1"/>
</dbReference>
<dbReference type="InterPro" id="IPR011990">
    <property type="entry name" value="TPR-like_helical_dom_sf"/>
</dbReference>